<organism evidence="1 2">
    <name type="scientific">Glycomyces tritici</name>
    <dbReference type="NCBI Taxonomy" id="2665176"/>
    <lineage>
        <taxon>Bacteria</taxon>
        <taxon>Bacillati</taxon>
        <taxon>Actinomycetota</taxon>
        <taxon>Actinomycetes</taxon>
        <taxon>Glycomycetales</taxon>
        <taxon>Glycomycetaceae</taxon>
        <taxon>Glycomyces</taxon>
    </lineage>
</organism>
<proteinExistence type="predicted"/>
<dbReference type="Proteomes" id="UP001171902">
    <property type="component" value="Unassembled WGS sequence"/>
</dbReference>
<reference evidence="1" key="1">
    <citation type="submission" date="2023-06" db="EMBL/GenBank/DDBJ databases">
        <title>Gycomyces niveus sp.nov., a novel actinomycete isolated from soil in Shouguang.</title>
        <authorList>
            <person name="Yang X."/>
            <person name="Zhao J."/>
        </authorList>
    </citation>
    <scope>NUCLEOTIDE SEQUENCE</scope>
    <source>
        <strain evidence="1">NEAU C2</strain>
    </source>
</reference>
<keyword evidence="2" id="KW-1185">Reference proteome</keyword>
<accession>A0ABT7YQD7</accession>
<evidence type="ECO:0000313" key="1">
    <source>
        <dbReference type="EMBL" id="MDN3240812.1"/>
    </source>
</evidence>
<name>A0ABT7YQD7_9ACTN</name>
<dbReference type="RefSeq" id="WP_289957727.1">
    <property type="nucleotide sequence ID" value="NZ_JAUEMJ010000003.1"/>
</dbReference>
<evidence type="ECO:0000313" key="2">
    <source>
        <dbReference type="Proteomes" id="UP001171902"/>
    </source>
</evidence>
<sequence length="84" mass="9511">MQHYGDVIWVADTAADGHSVGVVWHDLDSGRSGICMDRRGKAAGWTKCDKDFVEGHEVRWGVFSEQYLTQEVLYEVVNSNYTVM</sequence>
<comment type="caution">
    <text evidence="1">The sequence shown here is derived from an EMBL/GenBank/DDBJ whole genome shotgun (WGS) entry which is preliminary data.</text>
</comment>
<dbReference type="EMBL" id="JAUEMJ010000003">
    <property type="protein sequence ID" value="MDN3240812.1"/>
    <property type="molecule type" value="Genomic_DNA"/>
</dbReference>
<gene>
    <name evidence="1" type="ORF">QWI33_13840</name>
</gene>
<protein>
    <submittedName>
        <fullName evidence="1">Uncharacterized protein</fullName>
    </submittedName>
</protein>